<feature type="chain" id="PRO_5046597143" evidence="1">
    <location>
        <begin position="27"/>
        <end position="362"/>
    </location>
</feature>
<comment type="caution">
    <text evidence="2">The sequence shown here is derived from an EMBL/GenBank/DDBJ whole genome shotgun (WGS) entry which is preliminary data.</text>
</comment>
<dbReference type="EMBL" id="JBHTIZ010000026">
    <property type="protein sequence ID" value="MFD0984875.1"/>
    <property type="molecule type" value="Genomic_DNA"/>
</dbReference>
<dbReference type="Pfam" id="PF13385">
    <property type="entry name" value="Laminin_G_3"/>
    <property type="match status" value="1"/>
</dbReference>
<dbReference type="InterPro" id="IPR013320">
    <property type="entry name" value="ConA-like_dom_sf"/>
</dbReference>
<dbReference type="PROSITE" id="PS51257">
    <property type="entry name" value="PROKAR_LIPOPROTEIN"/>
    <property type="match status" value="1"/>
</dbReference>
<dbReference type="Proteomes" id="UP001597051">
    <property type="component" value="Unassembled WGS sequence"/>
</dbReference>
<evidence type="ECO:0000313" key="3">
    <source>
        <dbReference type="Proteomes" id="UP001597051"/>
    </source>
</evidence>
<evidence type="ECO:0000313" key="2">
    <source>
        <dbReference type="EMBL" id="MFD0984875.1"/>
    </source>
</evidence>
<evidence type="ECO:0000256" key="1">
    <source>
        <dbReference type="SAM" id="SignalP"/>
    </source>
</evidence>
<keyword evidence="3" id="KW-1185">Reference proteome</keyword>
<organism evidence="2 3">
    <name type="scientific">Flavobacterium myungsuense</name>
    <dbReference type="NCBI Taxonomy" id="651823"/>
    <lineage>
        <taxon>Bacteria</taxon>
        <taxon>Pseudomonadati</taxon>
        <taxon>Bacteroidota</taxon>
        <taxon>Flavobacteriia</taxon>
        <taxon>Flavobacteriales</taxon>
        <taxon>Flavobacteriaceae</taxon>
        <taxon>Flavobacterium</taxon>
    </lineage>
</organism>
<accession>A0ABW3J4U8</accession>
<proteinExistence type="predicted"/>
<dbReference type="RefSeq" id="WP_379757264.1">
    <property type="nucleotide sequence ID" value="NZ_JBHSYB010000027.1"/>
</dbReference>
<reference evidence="3" key="1">
    <citation type="journal article" date="2019" name="Int. J. Syst. Evol. Microbiol.">
        <title>The Global Catalogue of Microorganisms (GCM) 10K type strain sequencing project: providing services to taxonomists for standard genome sequencing and annotation.</title>
        <authorList>
            <consortium name="The Broad Institute Genomics Platform"/>
            <consortium name="The Broad Institute Genome Sequencing Center for Infectious Disease"/>
            <person name="Wu L."/>
            <person name="Ma J."/>
        </authorList>
    </citation>
    <scope>NUCLEOTIDE SEQUENCE [LARGE SCALE GENOMIC DNA]</scope>
    <source>
        <strain evidence="3">CECT 7649</strain>
    </source>
</reference>
<protein>
    <submittedName>
        <fullName evidence="2">LamG domain-containing protein</fullName>
    </submittedName>
</protein>
<feature type="signal peptide" evidence="1">
    <location>
        <begin position="1"/>
        <end position="26"/>
    </location>
</feature>
<name>A0ABW3J4U8_9FLAO</name>
<sequence>MKTTKKFKSKAFILAFLIAGMTFVQSCSNSDDDPAVVINKTSLEAAIATATATWTAAVEGSAKDQYVIGSKAQLQTSLDLAKAVSANASSTQVQVDNAVIALNQALATFATKKIVPIDAANLLGQWTFDEGTGSTAKDYSGNNYNGTFGSAVAGLGGPAAGVTGTALPTWTTDRYGNANKALAFDKGAKITIPYTSALNPQKMSISVWINVAEKKDGNRFMGLHSWNGFKFEIQGGNLPFFTGNTADGTYDRDNAGTAVDLNKWYNLAVTFGDGKTTFYINGVSVKAWDNTPGTLKAVIGHDLVFGVDSSKYAATPANYDADKIIPAEWGGFFHGSLDDIRIYKSVLTDSQVKSIYDAEKAP</sequence>
<dbReference type="Gene3D" id="2.60.120.200">
    <property type="match status" value="1"/>
</dbReference>
<dbReference type="Gene3D" id="1.20.1270.90">
    <property type="entry name" value="AF1782-like"/>
    <property type="match status" value="1"/>
</dbReference>
<dbReference type="SUPFAM" id="SSF49899">
    <property type="entry name" value="Concanavalin A-like lectins/glucanases"/>
    <property type="match status" value="1"/>
</dbReference>
<keyword evidence="1" id="KW-0732">Signal</keyword>
<gene>
    <name evidence="2" type="ORF">ACFQ0S_10365</name>
</gene>